<feature type="region of interest" description="Disordered" evidence="1">
    <location>
        <begin position="1"/>
        <end position="52"/>
    </location>
</feature>
<name>A0A5C5FWR5_9BASI</name>
<dbReference type="Pfam" id="PF03909">
    <property type="entry name" value="BSD"/>
    <property type="match status" value="1"/>
</dbReference>
<dbReference type="Gene3D" id="1.10.3970.10">
    <property type="entry name" value="BSD domain"/>
    <property type="match status" value="1"/>
</dbReference>
<dbReference type="SMART" id="SM00751">
    <property type="entry name" value="BSD"/>
    <property type="match status" value="1"/>
</dbReference>
<protein>
    <recommendedName>
        <fullName evidence="2">BSD domain-containing protein</fullName>
    </recommendedName>
</protein>
<dbReference type="OrthoDB" id="73788at2759"/>
<feature type="compositionally biased region" description="Low complexity" evidence="1">
    <location>
        <begin position="26"/>
        <end position="39"/>
    </location>
</feature>
<gene>
    <name evidence="3" type="ORF">DMC30DRAFT_243257</name>
</gene>
<dbReference type="AlphaFoldDB" id="A0A5C5FWR5"/>
<feature type="region of interest" description="Disordered" evidence="1">
    <location>
        <begin position="145"/>
        <end position="184"/>
    </location>
</feature>
<dbReference type="Proteomes" id="UP000311382">
    <property type="component" value="Unassembled WGS sequence"/>
</dbReference>
<keyword evidence="4" id="KW-1185">Reference proteome</keyword>
<feature type="compositionally biased region" description="Pro residues" evidence="1">
    <location>
        <begin position="473"/>
        <end position="487"/>
    </location>
</feature>
<feature type="compositionally biased region" description="Basic and acidic residues" evidence="1">
    <location>
        <begin position="157"/>
        <end position="167"/>
    </location>
</feature>
<reference evidence="3 4" key="1">
    <citation type="submission" date="2019-03" db="EMBL/GenBank/DDBJ databases">
        <title>Rhodosporidium diobovatum UCD-FST 08-225 genome sequencing, assembly, and annotation.</title>
        <authorList>
            <person name="Fakankun I.U."/>
            <person name="Fristensky B."/>
            <person name="Levin D.B."/>
        </authorList>
    </citation>
    <scope>NUCLEOTIDE SEQUENCE [LARGE SCALE GENOMIC DNA]</scope>
    <source>
        <strain evidence="3 4">UCD-FST 08-225</strain>
    </source>
</reference>
<feature type="compositionally biased region" description="Polar residues" evidence="1">
    <location>
        <begin position="11"/>
        <end position="22"/>
    </location>
</feature>
<feature type="compositionally biased region" description="Acidic residues" evidence="1">
    <location>
        <begin position="555"/>
        <end position="565"/>
    </location>
</feature>
<dbReference type="STRING" id="5288.A0A5C5FWR5"/>
<feature type="compositionally biased region" description="Basic and acidic residues" evidence="1">
    <location>
        <begin position="543"/>
        <end position="554"/>
    </location>
</feature>
<evidence type="ECO:0000259" key="2">
    <source>
        <dbReference type="PROSITE" id="PS50858"/>
    </source>
</evidence>
<feature type="compositionally biased region" description="Low complexity" evidence="1">
    <location>
        <begin position="488"/>
        <end position="508"/>
    </location>
</feature>
<dbReference type="InterPro" id="IPR005607">
    <property type="entry name" value="BSD_dom"/>
</dbReference>
<proteinExistence type="predicted"/>
<dbReference type="PANTHER" id="PTHR16019:SF5">
    <property type="entry name" value="BSD DOMAIN-CONTAINING PROTEIN 1"/>
    <property type="match status" value="1"/>
</dbReference>
<sequence length="565" mass="58401">MESVGGFAPTPSDTPRSQTPMQRQDAPAGASSTPASAQAIDQPATASQDASPLTAATKSLGLDKEVQSVVSGFSSFWGSIKKQGTAALQTAEKQYESARADLSPLLSQARANLDHLGEQTRAELQRLSEAPGTNQGVVIGADGMPVILDDSPPPAVDKGKGVDRSGDDAAGTAESHSDPQQTPAAAASAFFASLAKNPNVKELSRNLSTLQSGVSRNLHQIQSQLSHLDLAEGQKVAEDYLHKGEHWFQEFSSEVSKLASDAVKVVPPSGATSGLGFAGAGDSSSGRTSLDKTGAASALSRRELVLYKLRTDTALLVADPAQSADSRDSFAAFVEARGALDADLRAREAAQELEAGGDALQGTHSELVPAKVDEETFWARYFWRKQAIEAEEERRKKVLQVVDQSEDEFSWDMDDEDGASAAASPRLPVAAGMSPTLPSAVPASLDSAVTASVSASTSASDPAGSPTPTSAAAPPPAPPTVTAPAPAPAAAAAAADQSSPTPSATTASERSPRASSDGAGSYDVVGDKSGNPSGDEAAAQAQERARRESVLEKEKDDDEEDSDWE</sequence>
<evidence type="ECO:0000313" key="4">
    <source>
        <dbReference type="Proteomes" id="UP000311382"/>
    </source>
</evidence>
<feature type="region of interest" description="Disordered" evidence="1">
    <location>
        <begin position="274"/>
        <end position="293"/>
    </location>
</feature>
<dbReference type="SUPFAM" id="SSF140383">
    <property type="entry name" value="BSD domain-like"/>
    <property type="match status" value="1"/>
</dbReference>
<evidence type="ECO:0000256" key="1">
    <source>
        <dbReference type="SAM" id="MobiDB-lite"/>
    </source>
</evidence>
<dbReference type="InterPro" id="IPR051494">
    <property type="entry name" value="BSD_domain-containing"/>
</dbReference>
<dbReference type="InterPro" id="IPR035925">
    <property type="entry name" value="BSD_dom_sf"/>
</dbReference>
<evidence type="ECO:0000313" key="3">
    <source>
        <dbReference type="EMBL" id="TNY20642.1"/>
    </source>
</evidence>
<feature type="region of interest" description="Disordered" evidence="1">
    <location>
        <begin position="456"/>
        <end position="565"/>
    </location>
</feature>
<comment type="caution">
    <text evidence="3">The sequence shown here is derived from an EMBL/GenBank/DDBJ whole genome shotgun (WGS) entry which is preliminary data.</text>
</comment>
<accession>A0A5C5FWR5</accession>
<dbReference type="PANTHER" id="PTHR16019">
    <property type="entry name" value="SYNAPSE-ASSOCIATED PROTEIN"/>
    <property type="match status" value="1"/>
</dbReference>
<dbReference type="EMBL" id="SOZI01000061">
    <property type="protein sequence ID" value="TNY20642.1"/>
    <property type="molecule type" value="Genomic_DNA"/>
</dbReference>
<feature type="compositionally biased region" description="Low complexity" evidence="1">
    <location>
        <begin position="456"/>
        <end position="472"/>
    </location>
</feature>
<dbReference type="GO" id="GO:0005737">
    <property type="term" value="C:cytoplasm"/>
    <property type="evidence" value="ECO:0007669"/>
    <property type="project" value="TreeGrafter"/>
</dbReference>
<dbReference type="PROSITE" id="PS50858">
    <property type="entry name" value="BSD"/>
    <property type="match status" value="1"/>
</dbReference>
<organism evidence="3 4">
    <name type="scientific">Rhodotorula diobovata</name>
    <dbReference type="NCBI Taxonomy" id="5288"/>
    <lineage>
        <taxon>Eukaryota</taxon>
        <taxon>Fungi</taxon>
        <taxon>Dikarya</taxon>
        <taxon>Basidiomycota</taxon>
        <taxon>Pucciniomycotina</taxon>
        <taxon>Microbotryomycetes</taxon>
        <taxon>Sporidiobolales</taxon>
        <taxon>Sporidiobolaceae</taxon>
        <taxon>Rhodotorula</taxon>
    </lineage>
</organism>
<feature type="domain" description="BSD" evidence="2">
    <location>
        <begin position="336"/>
        <end position="389"/>
    </location>
</feature>